<evidence type="ECO:0000256" key="5">
    <source>
        <dbReference type="ARBA" id="ARBA00022519"/>
    </source>
</evidence>
<sequence length="456" mass="49706">MKFRLWPKSLVGQLVFAVAMMLFVAQAINFALLVRGQKQQFLAHGGGMAVARIIDAVERDRRGDFRTRRGDGDDERRGRERGRKQVISDTPIPVPAGAKPMPDLADYVSGLLHDADVRVEAVDAWALPVRPRAQRANFPRRSDYPGRIVVVSAKIDGRYVAARSRIQIGGDRLQGFLLWQTLSLYLLLLVPIMLIAWRAARPLRDLTRAARTNPALRDATPLEEEGPSDMRDLIAAFNAYRARIATMLSDKDRMLGAVGHDLRTPLASLRVRVEQVEDDALRDKMIASIEEMTAMLSDILALARSGAGTEAQERIPLRELIGELAADYQERGQDVAIAGVADVAVLARPMLLKRALRNLADNAVAYGVRARLSVGVEEGTVRIAVSDDGPGLTEEQIRTLIEPFARGEQSRNRATGGAGLGLSIARDIAEGEGGSLTLSNRPDGGLDAVIALPVQA</sequence>
<dbReference type="PANTHER" id="PTHR44936">
    <property type="entry name" value="SENSOR PROTEIN CREC"/>
    <property type="match status" value="1"/>
</dbReference>
<keyword evidence="9" id="KW-0547">Nucleotide-binding</keyword>
<evidence type="ECO:0000256" key="3">
    <source>
        <dbReference type="ARBA" id="ARBA00012438"/>
    </source>
</evidence>
<protein>
    <recommendedName>
        <fullName evidence="3">histidine kinase</fullName>
        <ecNumber evidence="3">2.7.13.3</ecNumber>
    </recommendedName>
</protein>
<dbReference type="InterPro" id="IPR050980">
    <property type="entry name" value="2C_sensor_his_kinase"/>
</dbReference>
<comment type="catalytic activity">
    <reaction evidence="1">
        <text>ATP + protein L-histidine = ADP + protein N-phospho-L-histidine.</text>
        <dbReference type="EC" id="2.7.13.3"/>
    </reaction>
</comment>
<feature type="domain" description="HAMP" evidence="18">
    <location>
        <begin position="197"/>
        <end position="249"/>
    </location>
</feature>
<dbReference type="PROSITE" id="PS50885">
    <property type="entry name" value="HAMP"/>
    <property type="match status" value="1"/>
</dbReference>
<keyword evidence="8 16" id="KW-0812">Transmembrane</keyword>
<dbReference type="SUPFAM" id="SSF55874">
    <property type="entry name" value="ATPase domain of HSP90 chaperone/DNA topoisomerase II/histidine kinase"/>
    <property type="match status" value="1"/>
</dbReference>
<dbReference type="Gene3D" id="3.30.565.10">
    <property type="entry name" value="Histidine kinase-like ATPase, C-terminal domain"/>
    <property type="match status" value="1"/>
</dbReference>
<dbReference type="InterPro" id="IPR004358">
    <property type="entry name" value="Sig_transdc_His_kin-like_C"/>
</dbReference>
<keyword evidence="6" id="KW-0597">Phosphoprotein</keyword>
<evidence type="ECO:0000256" key="9">
    <source>
        <dbReference type="ARBA" id="ARBA00022741"/>
    </source>
</evidence>
<dbReference type="InterPro" id="IPR003660">
    <property type="entry name" value="HAMP_dom"/>
</dbReference>
<proteinExistence type="predicted"/>
<keyword evidence="4" id="KW-1003">Cell membrane</keyword>
<keyword evidence="13" id="KW-0902">Two-component regulatory system</keyword>
<feature type="compositionally biased region" description="Basic and acidic residues" evidence="15">
    <location>
        <begin position="64"/>
        <end position="78"/>
    </location>
</feature>
<dbReference type="GO" id="GO:0000155">
    <property type="term" value="F:phosphorelay sensor kinase activity"/>
    <property type="evidence" value="ECO:0007669"/>
    <property type="project" value="InterPro"/>
</dbReference>
<dbReference type="Pfam" id="PF00512">
    <property type="entry name" value="HisKA"/>
    <property type="match status" value="1"/>
</dbReference>
<evidence type="ECO:0000256" key="6">
    <source>
        <dbReference type="ARBA" id="ARBA00022553"/>
    </source>
</evidence>
<keyword evidence="11" id="KW-0067">ATP-binding</keyword>
<feature type="transmembrane region" description="Helical" evidence="16">
    <location>
        <begin position="176"/>
        <end position="197"/>
    </location>
</feature>
<dbReference type="InterPro" id="IPR003661">
    <property type="entry name" value="HisK_dim/P_dom"/>
</dbReference>
<dbReference type="Pfam" id="PF02518">
    <property type="entry name" value="HATPase_c"/>
    <property type="match status" value="1"/>
</dbReference>
<dbReference type="Proteomes" id="UP000535078">
    <property type="component" value="Unassembled WGS sequence"/>
</dbReference>
<accession>A0A7X5XTR8</accession>
<gene>
    <name evidence="19" type="ORF">GGR90_002241</name>
</gene>
<evidence type="ECO:0000256" key="16">
    <source>
        <dbReference type="SAM" id="Phobius"/>
    </source>
</evidence>
<keyword evidence="12 16" id="KW-1133">Transmembrane helix</keyword>
<feature type="domain" description="Histidine kinase" evidence="17">
    <location>
        <begin position="257"/>
        <end position="456"/>
    </location>
</feature>
<evidence type="ECO:0000259" key="17">
    <source>
        <dbReference type="PROSITE" id="PS50109"/>
    </source>
</evidence>
<dbReference type="InterPro" id="IPR005467">
    <property type="entry name" value="His_kinase_dom"/>
</dbReference>
<dbReference type="InterPro" id="IPR036097">
    <property type="entry name" value="HisK_dim/P_sf"/>
</dbReference>
<evidence type="ECO:0000313" key="19">
    <source>
        <dbReference type="EMBL" id="NJB90066.1"/>
    </source>
</evidence>
<reference evidence="19 20" key="1">
    <citation type="submission" date="2020-03" db="EMBL/GenBank/DDBJ databases">
        <title>Genomic Encyclopedia of Type Strains, Phase IV (KMG-IV): sequencing the most valuable type-strain genomes for metagenomic binning, comparative biology and taxonomic classification.</title>
        <authorList>
            <person name="Goeker M."/>
        </authorList>
    </citation>
    <scope>NUCLEOTIDE SEQUENCE [LARGE SCALE GENOMIC DNA]</scope>
    <source>
        <strain evidence="19 20">DSM 25229</strain>
    </source>
</reference>
<keyword evidence="5" id="KW-0997">Cell inner membrane</keyword>
<dbReference type="SUPFAM" id="SSF47384">
    <property type="entry name" value="Homodimeric domain of signal transducing histidine kinase"/>
    <property type="match status" value="1"/>
</dbReference>
<evidence type="ECO:0000256" key="2">
    <source>
        <dbReference type="ARBA" id="ARBA00004429"/>
    </source>
</evidence>
<evidence type="ECO:0000259" key="18">
    <source>
        <dbReference type="PROSITE" id="PS50885"/>
    </source>
</evidence>
<evidence type="ECO:0000313" key="20">
    <source>
        <dbReference type="Proteomes" id="UP000535078"/>
    </source>
</evidence>
<dbReference type="Gene3D" id="1.10.287.130">
    <property type="match status" value="1"/>
</dbReference>
<evidence type="ECO:0000256" key="11">
    <source>
        <dbReference type="ARBA" id="ARBA00022840"/>
    </source>
</evidence>
<dbReference type="PRINTS" id="PR00344">
    <property type="entry name" value="BCTRLSENSOR"/>
</dbReference>
<dbReference type="EC" id="2.7.13.3" evidence="3"/>
<dbReference type="GO" id="GO:0005524">
    <property type="term" value="F:ATP binding"/>
    <property type="evidence" value="ECO:0007669"/>
    <property type="project" value="UniProtKB-KW"/>
</dbReference>
<keyword evidence="14 16" id="KW-0472">Membrane</keyword>
<dbReference type="PROSITE" id="PS50109">
    <property type="entry name" value="HIS_KIN"/>
    <property type="match status" value="1"/>
</dbReference>
<keyword evidence="7" id="KW-0808">Transferase</keyword>
<evidence type="ECO:0000256" key="15">
    <source>
        <dbReference type="SAM" id="MobiDB-lite"/>
    </source>
</evidence>
<dbReference type="RefSeq" id="WP_245198581.1">
    <property type="nucleotide sequence ID" value="NZ_JAATIT010000002.1"/>
</dbReference>
<evidence type="ECO:0000256" key="12">
    <source>
        <dbReference type="ARBA" id="ARBA00022989"/>
    </source>
</evidence>
<evidence type="ECO:0000256" key="8">
    <source>
        <dbReference type="ARBA" id="ARBA00022692"/>
    </source>
</evidence>
<evidence type="ECO:0000256" key="14">
    <source>
        <dbReference type="ARBA" id="ARBA00023136"/>
    </source>
</evidence>
<dbReference type="SMART" id="SM00388">
    <property type="entry name" value="HisKA"/>
    <property type="match status" value="1"/>
</dbReference>
<dbReference type="SMART" id="SM00387">
    <property type="entry name" value="HATPase_c"/>
    <property type="match status" value="1"/>
</dbReference>
<dbReference type="EMBL" id="JAATIT010000002">
    <property type="protein sequence ID" value="NJB90066.1"/>
    <property type="molecule type" value="Genomic_DNA"/>
</dbReference>
<keyword evidence="10 19" id="KW-0418">Kinase</keyword>
<organism evidence="19 20">
    <name type="scientific">Sphingopyxis italica</name>
    <dbReference type="NCBI Taxonomy" id="1129133"/>
    <lineage>
        <taxon>Bacteria</taxon>
        <taxon>Pseudomonadati</taxon>
        <taxon>Pseudomonadota</taxon>
        <taxon>Alphaproteobacteria</taxon>
        <taxon>Sphingomonadales</taxon>
        <taxon>Sphingomonadaceae</taxon>
        <taxon>Sphingopyxis</taxon>
    </lineage>
</organism>
<evidence type="ECO:0000256" key="10">
    <source>
        <dbReference type="ARBA" id="ARBA00022777"/>
    </source>
</evidence>
<dbReference type="GO" id="GO:0005886">
    <property type="term" value="C:plasma membrane"/>
    <property type="evidence" value="ECO:0007669"/>
    <property type="project" value="UniProtKB-SubCell"/>
</dbReference>
<name>A0A7X5XTR8_9SPHN</name>
<evidence type="ECO:0000256" key="1">
    <source>
        <dbReference type="ARBA" id="ARBA00000085"/>
    </source>
</evidence>
<dbReference type="CDD" id="cd00082">
    <property type="entry name" value="HisKA"/>
    <property type="match status" value="1"/>
</dbReference>
<evidence type="ECO:0000256" key="7">
    <source>
        <dbReference type="ARBA" id="ARBA00022679"/>
    </source>
</evidence>
<comment type="subcellular location">
    <subcellularLocation>
        <location evidence="2">Cell inner membrane</location>
        <topology evidence="2">Multi-pass membrane protein</topology>
    </subcellularLocation>
</comment>
<keyword evidence="20" id="KW-1185">Reference proteome</keyword>
<comment type="caution">
    <text evidence="19">The sequence shown here is derived from an EMBL/GenBank/DDBJ whole genome shotgun (WGS) entry which is preliminary data.</text>
</comment>
<feature type="region of interest" description="Disordered" evidence="15">
    <location>
        <begin position="64"/>
        <end position="92"/>
    </location>
</feature>
<evidence type="ECO:0000256" key="13">
    <source>
        <dbReference type="ARBA" id="ARBA00023012"/>
    </source>
</evidence>
<evidence type="ECO:0000256" key="4">
    <source>
        <dbReference type="ARBA" id="ARBA00022475"/>
    </source>
</evidence>
<dbReference type="InterPro" id="IPR003594">
    <property type="entry name" value="HATPase_dom"/>
</dbReference>
<dbReference type="InterPro" id="IPR036890">
    <property type="entry name" value="HATPase_C_sf"/>
</dbReference>
<dbReference type="PANTHER" id="PTHR44936:SF5">
    <property type="entry name" value="SENSOR HISTIDINE KINASE ENVZ"/>
    <property type="match status" value="1"/>
</dbReference>
<dbReference type="AlphaFoldDB" id="A0A7X5XTR8"/>